<evidence type="ECO:0008006" key="3">
    <source>
        <dbReference type="Google" id="ProtNLM"/>
    </source>
</evidence>
<dbReference type="InterPro" id="IPR029063">
    <property type="entry name" value="SAM-dependent_MTases_sf"/>
</dbReference>
<organism evidence="1 2">
    <name type="scientific">Actinoplanes nipponensis</name>
    <dbReference type="NCBI Taxonomy" id="135950"/>
    <lineage>
        <taxon>Bacteria</taxon>
        <taxon>Bacillati</taxon>
        <taxon>Actinomycetota</taxon>
        <taxon>Actinomycetes</taxon>
        <taxon>Micromonosporales</taxon>
        <taxon>Micromonosporaceae</taxon>
        <taxon>Actinoplanes</taxon>
    </lineage>
</organism>
<protein>
    <recommendedName>
        <fullName evidence="3">S-adenosyl methyltransferase</fullName>
    </recommendedName>
</protein>
<gene>
    <name evidence="1" type="ORF">Ani05nite_50240</name>
</gene>
<dbReference type="AlphaFoldDB" id="A0A919JLE5"/>
<dbReference type="PIRSF" id="PIRSF017393">
    <property type="entry name" value="MTase_SAV2177"/>
    <property type="match status" value="1"/>
</dbReference>
<sequence length="271" mass="29919">MTQDSTRIDTSAAHPARRYNYWLGGKDNFAADRASADAIEREYPDIRTAAVQNRRFLQRAVRFLTAEAGIRQFLDIGTGLPTADNTHEVAQQIALDSRIVYVDNDPLVLAHARALLTSSAEGRTEYIEADLHDPRVILDEPRLRKTLDLQQPVALMLVAVLHFVADYQQARSIVAELLAQLAPGSYLVASHATGDFLDEATRQKLSAYDFVLRDRDQFTGFLDGLELIDPGITPITSWRPGSGEVLPTPQQASVYGAVARVPGSATARHLR</sequence>
<name>A0A919JLE5_9ACTN</name>
<evidence type="ECO:0000313" key="1">
    <source>
        <dbReference type="EMBL" id="GIE51490.1"/>
    </source>
</evidence>
<dbReference type="EMBL" id="BOMQ01000060">
    <property type="protein sequence ID" value="GIE51490.1"/>
    <property type="molecule type" value="Genomic_DNA"/>
</dbReference>
<reference evidence="1" key="1">
    <citation type="submission" date="2021-01" db="EMBL/GenBank/DDBJ databases">
        <title>Whole genome shotgun sequence of Actinoplanes nipponensis NBRC 14063.</title>
        <authorList>
            <person name="Komaki H."/>
            <person name="Tamura T."/>
        </authorList>
    </citation>
    <scope>NUCLEOTIDE SEQUENCE</scope>
    <source>
        <strain evidence="1">NBRC 14063</strain>
    </source>
</reference>
<comment type="caution">
    <text evidence="1">The sequence shown here is derived from an EMBL/GenBank/DDBJ whole genome shotgun (WGS) entry which is preliminary data.</text>
</comment>
<dbReference type="CDD" id="cd02440">
    <property type="entry name" value="AdoMet_MTases"/>
    <property type="match status" value="1"/>
</dbReference>
<dbReference type="InterPro" id="IPR006764">
    <property type="entry name" value="SAM_dep_MeTrfase_SAV2177_type"/>
</dbReference>
<dbReference type="Gene3D" id="3.40.50.150">
    <property type="entry name" value="Vaccinia Virus protein VP39"/>
    <property type="match status" value="1"/>
</dbReference>
<accession>A0A919JLE5</accession>
<dbReference type="Pfam" id="PF04672">
    <property type="entry name" value="Methyltransf_19"/>
    <property type="match status" value="1"/>
</dbReference>
<dbReference type="Proteomes" id="UP000647172">
    <property type="component" value="Unassembled WGS sequence"/>
</dbReference>
<dbReference type="RefSeq" id="WP_203772091.1">
    <property type="nucleotide sequence ID" value="NZ_BAAAYJ010000099.1"/>
</dbReference>
<evidence type="ECO:0000313" key="2">
    <source>
        <dbReference type="Proteomes" id="UP000647172"/>
    </source>
</evidence>
<proteinExistence type="predicted"/>
<dbReference type="SUPFAM" id="SSF53335">
    <property type="entry name" value="S-adenosyl-L-methionine-dependent methyltransferases"/>
    <property type="match status" value="1"/>
</dbReference>
<keyword evidence="2" id="KW-1185">Reference proteome</keyword>